<keyword evidence="1" id="KW-0378">Hydrolase</keyword>
<sequence length="637" mass="69412">MLFKHNIFIIVLQLGAIISAAPYLVESSTVAPSIPPPPEPEPVKVVELPLPPVTSNDEAGSCDSSLNPRKTGCILRTAHFESGSFLPDGKHVLAYVEYAGAPPAPDPASIFHGSQIIIVKTDGSHFPNGDSWKCLTCGLPAENAVGRTEAMDYPQSFVDGKRALVGTNILDCGQYSLASVDCTPKHTFLYPIHWTVTPDGSGPSGSIRELRLHPDNVHLGFSSFATLGGMLTQYGYFSRLQFNQSPKSGLPLSPRYDLVNVTRLYNPDSVQPISVKGNNLVWTPSAISVGELRGFTGRGKEITYVGYPDESSNLDVYAADLKTGAVRRLTSHPEYVDPIDFSPDDEWFAIMDTRGTDRQMFISGMRNIPPITDLLSTSITSATRNNGHRRFFQPYLVDRWGDRGSYYGQKINGPFGIPGSGAINDPEWNGRADPRWSPDATKLVYWEALTVFPDCGGSNPLPCYNSTADGGRVYRMMMANFTSRTPKILPPVAPVSDVVPWGVPYLPGDDVPERPQPAPGVYTLKGKLSGLAEVTFTNQFDLTSISSVAVRYNNFSNDGETFLEGFENVTSQSQSATLNHIDWYSDLQQKGNVNATKKTSPNGFHLTIDVLVNKFDANGTLTTVVNGKIYTQPINGG</sequence>
<accession>A0ACC3ZK61</accession>
<evidence type="ECO:0000313" key="2">
    <source>
        <dbReference type="Proteomes" id="UP000805649"/>
    </source>
</evidence>
<reference evidence="1 2" key="1">
    <citation type="journal article" date="2020" name="Phytopathology">
        <title>Genome Sequence Resources of Colletotrichum truncatum, C. plurivorum, C. musicola, and C. sojae: Four Species Pathogenic to Soybean (Glycine max).</title>
        <authorList>
            <person name="Rogerio F."/>
            <person name="Boufleur T.R."/>
            <person name="Ciampi-Guillardi M."/>
            <person name="Sukno S.A."/>
            <person name="Thon M.R."/>
            <person name="Massola Junior N.S."/>
            <person name="Baroncelli R."/>
        </authorList>
    </citation>
    <scope>NUCLEOTIDE SEQUENCE [LARGE SCALE GENOMIC DNA]</scope>
    <source>
        <strain evidence="1 2">CMES1059</strain>
    </source>
</reference>
<comment type="caution">
    <text evidence="1">The sequence shown here is derived from an EMBL/GenBank/DDBJ whole genome shotgun (WGS) entry which is preliminary data.</text>
</comment>
<keyword evidence="2" id="KW-1185">Reference proteome</keyword>
<dbReference type="EMBL" id="VUJX02000001">
    <property type="protein sequence ID" value="KAL0944513.1"/>
    <property type="molecule type" value="Genomic_DNA"/>
</dbReference>
<proteinExistence type="predicted"/>
<gene>
    <name evidence="1" type="ORF">CTRU02_202400</name>
</gene>
<protein>
    <submittedName>
        <fullName evidence="1">Saponin hydrolase</fullName>
    </submittedName>
</protein>
<evidence type="ECO:0000313" key="1">
    <source>
        <dbReference type="EMBL" id="KAL0944513.1"/>
    </source>
</evidence>
<dbReference type="Proteomes" id="UP000805649">
    <property type="component" value="Unassembled WGS sequence"/>
</dbReference>
<name>A0ACC3ZK61_COLTU</name>
<organism evidence="1 2">
    <name type="scientific">Colletotrichum truncatum</name>
    <name type="common">Anthracnose fungus</name>
    <name type="synonym">Colletotrichum capsici</name>
    <dbReference type="NCBI Taxonomy" id="5467"/>
    <lineage>
        <taxon>Eukaryota</taxon>
        <taxon>Fungi</taxon>
        <taxon>Dikarya</taxon>
        <taxon>Ascomycota</taxon>
        <taxon>Pezizomycotina</taxon>
        <taxon>Sordariomycetes</taxon>
        <taxon>Hypocreomycetidae</taxon>
        <taxon>Glomerellales</taxon>
        <taxon>Glomerellaceae</taxon>
        <taxon>Colletotrichum</taxon>
        <taxon>Colletotrichum truncatum species complex</taxon>
    </lineage>
</organism>